<evidence type="ECO:0000259" key="1">
    <source>
        <dbReference type="Pfam" id="PF00561"/>
    </source>
</evidence>
<evidence type="ECO:0000313" key="2">
    <source>
        <dbReference type="EMBL" id="KAB7732436.1"/>
    </source>
</evidence>
<dbReference type="AlphaFoldDB" id="A0A7J5U3V5"/>
<dbReference type="Gene3D" id="3.40.50.1820">
    <property type="entry name" value="alpha/beta hydrolase"/>
    <property type="match status" value="1"/>
</dbReference>
<accession>A0A7J5U3V5</accession>
<name>A0A7J5U3V5_9BACT</name>
<dbReference type="InterPro" id="IPR029058">
    <property type="entry name" value="AB_hydrolase_fold"/>
</dbReference>
<dbReference type="EMBL" id="WELI01000001">
    <property type="protein sequence ID" value="KAB7732436.1"/>
    <property type="molecule type" value="Genomic_DNA"/>
</dbReference>
<keyword evidence="3" id="KW-1185">Reference proteome</keyword>
<dbReference type="SUPFAM" id="SSF53474">
    <property type="entry name" value="alpha/beta-Hydrolases"/>
    <property type="match status" value="1"/>
</dbReference>
<feature type="domain" description="AB hydrolase-1" evidence="1">
    <location>
        <begin position="25"/>
        <end position="134"/>
    </location>
</feature>
<dbReference type="PANTHER" id="PTHR43798">
    <property type="entry name" value="MONOACYLGLYCEROL LIPASE"/>
    <property type="match status" value="1"/>
</dbReference>
<dbReference type="InterPro" id="IPR050266">
    <property type="entry name" value="AB_hydrolase_sf"/>
</dbReference>
<dbReference type="InterPro" id="IPR000073">
    <property type="entry name" value="AB_hydrolase_1"/>
</dbReference>
<keyword evidence="2" id="KW-0378">Hydrolase</keyword>
<comment type="caution">
    <text evidence="2">The sequence shown here is derived from an EMBL/GenBank/DDBJ whole genome shotgun (WGS) entry which is preliminary data.</text>
</comment>
<dbReference type="Proteomes" id="UP000488299">
    <property type="component" value="Unassembled WGS sequence"/>
</dbReference>
<protein>
    <submittedName>
        <fullName evidence="2">Alpha/beta fold hydrolase</fullName>
    </submittedName>
</protein>
<proteinExistence type="predicted"/>
<dbReference type="RefSeq" id="WP_152121731.1">
    <property type="nucleotide sequence ID" value="NZ_WELI01000001.1"/>
</dbReference>
<dbReference type="PANTHER" id="PTHR43798:SF33">
    <property type="entry name" value="HYDROLASE, PUTATIVE (AFU_ORTHOLOGUE AFUA_2G14860)-RELATED"/>
    <property type="match status" value="1"/>
</dbReference>
<dbReference type="PRINTS" id="PR00111">
    <property type="entry name" value="ABHYDROLASE"/>
</dbReference>
<dbReference type="GO" id="GO:0046464">
    <property type="term" value="P:acylglycerol catabolic process"/>
    <property type="evidence" value="ECO:0007669"/>
    <property type="project" value="TreeGrafter"/>
</dbReference>
<organism evidence="2 3">
    <name type="scientific">Rudanella paleaurantiibacter</name>
    <dbReference type="NCBI Taxonomy" id="2614655"/>
    <lineage>
        <taxon>Bacteria</taxon>
        <taxon>Pseudomonadati</taxon>
        <taxon>Bacteroidota</taxon>
        <taxon>Cytophagia</taxon>
        <taxon>Cytophagales</taxon>
        <taxon>Cytophagaceae</taxon>
        <taxon>Rudanella</taxon>
    </lineage>
</organism>
<gene>
    <name evidence="2" type="ORF">F5984_00285</name>
</gene>
<reference evidence="2 3" key="1">
    <citation type="submission" date="2019-10" db="EMBL/GenBank/DDBJ databases">
        <title>Rudanella paleaurantiibacter sp. nov., isolated from sludge.</title>
        <authorList>
            <person name="Xu S.Q."/>
        </authorList>
    </citation>
    <scope>NUCLEOTIDE SEQUENCE [LARGE SCALE GENOMIC DNA]</scope>
    <source>
        <strain evidence="2 3">HX-22-17</strain>
    </source>
</reference>
<feature type="domain" description="AB hydrolase-1" evidence="1">
    <location>
        <begin position="185"/>
        <end position="241"/>
    </location>
</feature>
<evidence type="ECO:0000313" key="3">
    <source>
        <dbReference type="Proteomes" id="UP000488299"/>
    </source>
</evidence>
<dbReference type="Pfam" id="PF00561">
    <property type="entry name" value="Abhydrolase_1"/>
    <property type="match status" value="2"/>
</dbReference>
<dbReference type="GO" id="GO:0016020">
    <property type="term" value="C:membrane"/>
    <property type="evidence" value="ECO:0007669"/>
    <property type="project" value="TreeGrafter"/>
</dbReference>
<dbReference type="GO" id="GO:0047372">
    <property type="term" value="F:monoacylglycerol lipase activity"/>
    <property type="evidence" value="ECO:0007669"/>
    <property type="project" value="TreeGrafter"/>
</dbReference>
<sequence length="265" mass="30013">MSSSATYVVREEEGFRYIDEGQGDVLLLLHGLFGALSNWDGVIRTFSTQYRVVIPVMPIYDMPMREASLEGLVAFIEKFVAYRNLTDLTLLGNSLGGHVGLLYTFKHPDMVKRLLLTGSSGLFENSMGGSFPKRGSYDYIAERVAYTFYDPKVATKELIDEVFEITSSIPKCMNIVQIAKSAQRNNVAKDLHKIDVPTLLIWGLNDTITPPEVAHEFNRLIKNSELHFIDKCCHAPMMEHPERFNELLLDWLARHPIQTEENALA</sequence>